<dbReference type="AlphaFoldDB" id="A0A6M0LIG5"/>
<organism evidence="1 2">
    <name type="scientific">Pseudobutyrivibrio xylanivorans</name>
    <dbReference type="NCBI Taxonomy" id="185007"/>
    <lineage>
        <taxon>Bacteria</taxon>
        <taxon>Bacillati</taxon>
        <taxon>Bacillota</taxon>
        <taxon>Clostridia</taxon>
        <taxon>Lachnospirales</taxon>
        <taxon>Lachnospiraceae</taxon>
        <taxon>Pseudobutyrivibrio</taxon>
    </lineage>
</organism>
<reference evidence="1 2" key="1">
    <citation type="submission" date="2019-09" db="EMBL/GenBank/DDBJ databases">
        <authorList>
            <person name="Pidcock S.E."/>
            <person name="Huws S.A."/>
        </authorList>
    </citation>
    <scope>NUCLEOTIDE SEQUENCE [LARGE SCALE GENOMIC DNA]</scope>
    <source>
        <strain evidence="1 2">MZ8</strain>
    </source>
</reference>
<evidence type="ECO:0000313" key="2">
    <source>
        <dbReference type="Proteomes" id="UP000473091"/>
    </source>
</evidence>
<sequence length="495" mass="56776">MKGILTKIFRSLAFLAILGAILYNVNEMLVPKTNHNSVIWSYTDKYNQFYQMEENSIDVLFLGSSVVANAISPQEIYDDYGIRSYNLSSSGQSIFFNYYWLKEALKYQNPKTVVLDSKFIFSMYPDSAVNTTEGTYRECANSMKWSANKVEMINELCKNDPTQDKLSYYLTNMRYHTRWTEIQEIDMDYSLTNHDELKGQSIMTGYGADSYAPFIPTDSDIKADAVPLMEEYLEKIVDLCKENDINLVFISLPDVMTDAVNNRMIEYSKSFNVPYYNFCSEKLYYEIGAELPKENVIEHENIWGAAKMSKYIGGILKENFNVPSVEDEQWSSTSYYYHHMINTAEFVNVESMDEYLEMLIGDPQYITFISVKDDAVRFITDEDIVRLNKLGLKASYKDMFRYSYAAVVDLADGNIEEVSPDEQVTISGNLDDGQLIYEVTSGGTNAGIACSIIINGDNYEVNGVGFNFVVYDRVTQKVVDSACFYRNEYGEYCKR</sequence>
<evidence type="ECO:0008006" key="3">
    <source>
        <dbReference type="Google" id="ProtNLM"/>
    </source>
</evidence>
<dbReference type="SUPFAM" id="SSF52266">
    <property type="entry name" value="SGNH hydrolase"/>
    <property type="match status" value="1"/>
</dbReference>
<proteinExistence type="predicted"/>
<dbReference type="EMBL" id="VTVE01000003">
    <property type="protein sequence ID" value="NEX02272.1"/>
    <property type="molecule type" value="Genomic_DNA"/>
</dbReference>
<protein>
    <recommendedName>
        <fullName evidence="3">SGNH/GDSL hydrolase family protein</fullName>
    </recommendedName>
</protein>
<name>A0A6M0LIG5_PSEXY</name>
<evidence type="ECO:0000313" key="1">
    <source>
        <dbReference type="EMBL" id="NEX02272.1"/>
    </source>
</evidence>
<gene>
    <name evidence="1" type="ORF">F0Q01_10325</name>
</gene>
<comment type="caution">
    <text evidence="1">The sequence shown here is derived from an EMBL/GenBank/DDBJ whole genome shotgun (WGS) entry which is preliminary data.</text>
</comment>
<accession>A0A6M0LIG5</accession>
<reference evidence="1 2" key="2">
    <citation type="submission" date="2020-03" db="EMBL/GenBank/DDBJ databases">
        <title>Investigating the evolutionary divergence of the Butyrivibrio group.</title>
        <authorList>
            <person name="Skvortsov T."/>
            <person name="Santos F.G."/>
            <person name="Ting K.S."/>
            <person name="Creevey C.J."/>
        </authorList>
    </citation>
    <scope>NUCLEOTIDE SEQUENCE [LARGE SCALE GENOMIC DNA]</scope>
    <source>
        <strain evidence="1 2">MZ8</strain>
    </source>
</reference>
<dbReference type="Proteomes" id="UP000473091">
    <property type="component" value="Unassembled WGS sequence"/>
</dbReference>
<dbReference type="RefSeq" id="WP_090488682.1">
    <property type="nucleotide sequence ID" value="NZ_VTVE01000003.1"/>
</dbReference>